<dbReference type="Gene3D" id="3.50.30.80">
    <property type="entry name" value="IlvD/EDD C-terminal domain-like"/>
    <property type="match status" value="1"/>
</dbReference>
<dbReference type="InterPro" id="IPR056740">
    <property type="entry name" value="ILV_EDD_C"/>
</dbReference>
<dbReference type="RefSeq" id="WP_206592480.1">
    <property type="nucleotide sequence ID" value="NZ_JAFKCS010000001.1"/>
</dbReference>
<feature type="domain" description="Dihydroxy-acid/6-phosphogluconate dehydratase C-terminal" evidence="7">
    <location>
        <begin position="366"/>
        <end position="572"/>
    </location>
</feature>
<dbReference type="PANTHER" id="PTHR43183">
    <property type="entry name" value="HYPOTHETICAL DIHYDROXYACID DEHYDRATASE (EUROFUNG)-RELATED"/>
    <property type="match status" value="1"/>
</dbReference>
<evidence type="ECO:0000256" key="1">
    <source>
        <dbReference type="ARBA" id="ARBA00006486"/>
    </source>
</evidence>
<dbReference type="Pfam" id="PF24877">
    <property type="entry name" value="ILV_EDD_C"/>
    <property type="match status" value="1"/>
</dbReference>
<evidence type="ECO:0000256" key="4">
    <source>
        <dbReference type="ARBA" id="ARBA00023014"/>
    </source>
</evidence>
<keyword evidence="3" id="KW-0408">Iron</keyword>
<dbReference type="EMBL" id="JAFKCS010000001">
    <property type="protein sequence ID" value="MBN7818666.1"/>
    <property type="molecule type" value="Genomic_DNA"/>
</dbReference>
<evidence type="ECO:0000313" key="9">
    <source>
        <dbReference type="Proteomes" id="UP000663992"/>
    </source>
</evidence>
<dbReference type="PANTHER" id="PTHR43183:SF1">
    <property type="entry name" value="HYPOTHETICAL DIHYDROXY-ACID DEHYDRATASE (EUROFUNG)-RELATED"/>
    <property type="match status" value="1"/>
</dbReference>
<evidence type="ECO:0000313" key="8">
    <source>
        <dbReference type="EMBL" id="MBN7818666.1"/>
    </source>
</evidence>
<evidence type="ECO:0000256" key="5">
    <source>
        <dbReference type="ARBA" id="ARBA00023239"/>
    </source>
</evidence>
<dbReference type="Pfam" id="PF00920">
    <property type="entry name" value="ILVD_EDD_N"/>
    <property type="match status" value="1"/>
</dbReference>
<dbReference type="InterPro" id="IPR000581">
    <property type="entry name" value="ILV_EDD_N"/>
</dbReference>
<accession>A0ABS3CQD6</accession>
<evidence type="ECO:0000259" key="7">
    <source>
        <dbReference type="Pfam" id="PF24877"/>
    </source>
</evidence>
<dbReference type="SUPFAM" id="SSF143975">
    <property type="entry name" value="IlvD/EDD N-terminal domain-like"/>
    <property type="match status" value="1"/>
</dbReference>
<dbReference type="InterPro" id="IPR052352">
    <property type="entry name" value="Sugar_Degrad_Dehydratases"/>
</dbReference>
<keyword evidence="4" id="KW-0411">Iron-sulfur</keyword>
<dbReference type="NCBIfam" id="NF004784">
    <property type="entry name" value="PRK06131.1"/>
    <property type="match status" value="1"/>
</dbReference>
<evidence type="ECO:0000256" key="2">
    <source>
        <dbReference type="ARBA" id="ARBA00022723"/>
    </source>
</evidence>
<dbReference type="NCBIfam" id="NF009560">
    <property type="entry name" value="PRK13017.1"/>
    <property type="match status" value="1"/>
</dbReference>
<keyword evidence="2" id="KW-0479">Metal-binding</keyword>
<dbReference type="SUPFAM" id="SSF52016">
    <property type="entry name" value="LeuD/IlvD-like"/>
    <property type="match status" value="1"/>
</dbReference>
<reference evidence="8 9" key="1">
    <citation type="submission" date="2021-03" db="EMBL/GenBank/DDBJ databases">
        <title>novel species isolated from a fishpond in China.</title>
        <authorList>
            <person name="Lu H."/>
            <person name="Cai Z."/>
        </authorList>
    </citation>
    <scope>NUCLEOTIDE SEQUENCE [LARGE SCALE GENOMIC DNA]</scope>
    <source>
        <strain evidence="8 9">Y57</strain>
    </source>
</reference>
<evidence type="ECO:0000256" key="3">
    <source>
        <dbReference type="ARBA" id="ARBA00023004"/>
    </source>
</evidence>
<sequence>MKKDISLRSRAWFNDDSNPDMTALYLEKYLNYGLTIEELQGGKPIIGIAQTGSDLVPCNRAHIELAERLKAGIRDAGGIPIEFPVHPIQETGRRPTAALDRNLQCLSLIEVLHGYPIDAVVLTTGCDKTTPALLMGAASVNIPAIAYSVGPMLNGRYKGQCVGSGTIIWDARKRLAKGDIDYNEFIAEVASSAPSTGHCNTMGTALTMNCLAEALGMMLPGCASIPAPYRERAQMAYHTGKRIVDMVWEDLTPEKILTREAFENAIRVCSALGGSTNAPIHINAIAAHAGVDVKIQDWQSVGQHIPQLVNCQPVGKYLSEDFHNAGGLPAVIGQLLQAGLLNAQALTVTGKSIGENCHGAPLYNSDVIYEVERPLKAQAGLMVLSGNLFDSAIMKVSAIDPDFRQRYLSNPANPNCFTARAIVFNGPEEYHSQIDNPELDIDENCILVMRYTGPKGYPGSAEVVNMQPPKALLARGISSLPTMGDGRQSGTSGSPSILNASPEAADGGGLALLRTGDLVQVDLNQGRVNVQISNEELAERRAALDLQSQYPANQTWWQEIYRAKVSNLDEGAVFVDMLKYSKLRDKLPRHSH</sequence>
<dbReference type="PROSITE" id="PS00886">
    <property type="entry name" value="ILVD_EDD_1"/>
    <property type="match status" value="1"/>
</dbReference>
<keyword evidence="9" id="KW-1185">Reference proteome</keyword>
<proteinExistence type="inferred from homology"/>
<dbReference type="InterPro" id="IPR042096">
    <property type="entry name" value="Dihydro-acid_dehy_C"/>
</dbReference>
<comment type="similarity">
    <text evidence="1">Belongs to the IlvD/Edd family.</text>
</comment>
<dbReference type="InterPro" id="IPR037237">
    <property type="entry name" value="IlvD/EDD_N"/>
</dbReference>
<feature type="domain" description="Dihydroxy-acid/6-phosphogluconate dehydratase N-terminal" evidence="6">
    <location>
        <begin position="43"/>
        <end position="356"/>
    </location>
</feature>
<comment type="caution">
    <text evidence="8">The sequence shown here is derived from an EMBL/GenBank/DDBJ whole genome shotgun (WGS) entry which is preliminary data.</text>
</comment>
<keyword evidence="5" id="KW-0456">Lyase</keyword>
<dbReference type="Proteomes" id="UP000663992">
    <property type="component" value="Unassembled WGS sequence"/>
</dbReference>
<organism evidence="8 9">
    <name type="scientific">Bowmanella yangjiangensis</name>
    <dbReference type="NCBI Taxonomy" id="2811230"/>
    <lineage>
        <taxon>Bacteria</taxon>
        <taxon>Pseudomonadati</taxon>
        <taxon>Pseudomonadota</taxon>
        <taxon>Gammaproteobacteria</taxon>
        <taxon>Alteromonadales</taxon>
        <taxon>Alteromonadaceae</taxon>
        <taxon>Bowmanella</taxon>
    </lineage>
</organism>
<name>A0ABS3CQD6_9ALTE</name>
<gene>
    <name evidence="8" type="ORF">J0A65_02255</name>
</gene>
<dbReference type="InterPro" id="IPR020558">
    <property type="entry name" value="DiOHA_6PGluconate_deHydtase_CS"/>
</dbReference>
<evidence type="ECO:0000259" key="6">
    <source>
        <dbReference type="Pfam" id="PF00920"/>
    </source>
</evidence>
<protein>
    <submittedName>
        <fullName evidence="8">Dihydroxy-acid dehydratase family protein</fullName>
    </submittedName>
</protein>